<dbReference type="Pfam" id="PF04138">
    <property type="entry name" value="GtrA_DPMS_TM"/>
    <property type="match status" value="1"/>
</dbReference>
<keyword evidence="4 6" id="KW-1133">Transmembrane helix</keyword>
<sequence>MVAFAFQLLRFFSVGLTAAAADFGSYGILTRLVPFLYEYYLLTSIGTSLIGATVAYTLHHRFTFRHPEPLSLHRYGKFLLVYGAGIVWQNLLLAVFVEQFHIFDLVAKLCAIVTVSICWNFVLAKKWVFRYTLDH</sequence>
<feature type="transmembrane region" description="Helical" evidence="6">
    <location>
        <begin position="39"/>
        <end position="58"/>
    </location>
</feature>
<dbReference type="PANTHER" id="PTHR38459">
    <property type="entry name" value="PROPHAGE BACTOPRENOL-LINKED GLUCOSE TRANSLOCASE HOMOLOG"/>
    <property type="match status" value="1"/>
</dbReference>
<name>A0A2M8LEJ5_9BACT</name>
<evidence type="ECO:0000256" key="1">
    <source>
        <dbReference type="ARBA" id="ARBA00004141"/>
    </source>
</evidence>
<feature type="transmembrane region" description="Helical" evidence="6">
    <location>
        <begin position="79"/>
        <end position="96"/>
    </location>
</feature>
<dbReference type="EMBL" id="PFET01000009">
    <property type="protein sequence ID" value="PJE75863.1"/>
    <property type="molecule type" value="Genomic_DNA"/>
</dbReference>
<dbReference type="Proteomes" id="UP000231152">
    <property type="component" value="Unassembled WGS sequence"/>
</dbReference>
<dbReference type="AlphaFoldDB" id="A0A2M8LEJ5"/>
<comment type="caution">
    <text evidence="8">The sequence shown here is derived from an EMBL/GenBank/DDBJ whole genome shotgun (WGS) entry which is preliminary data.</text>
</comment>
<evidence type="ECO:0000256" key="3">
    <source>
        <dbReference type="ARBA" id="ARBA00022692"/>
    </source>
</evidence>
<keyword evidence="5 6" id="KW-0472">Membrane</keyword>
<dbReference type="GO" id="GO:0005886">
    <property type="term" value="C:plasma membrane"/>
    <property type="evidence" value="ECO:0007669"/>
    <property type="project" value="TreeGrafter"/>
</dbReference>
<evidence type="ECO:0000256" key="2">
    <source>
        <dbReference type="ARBA" id="ARBA00009399"/>
    </source>
</evidence>
<comment type="similarity">
    <text evidence="2">Belongs to the GtrA family.</text>
</comment>
<gene>
    <name evidence="8" type="ORF">COV04_02875</name>
</gene>
<dbReference type="PANTHER" id="PTHR38459:SF1">
    <property type="entry name" value="PROPHAGE BACTOPRENOL-LINKED GLUCOSE TRANSLOCASE HOMOLOG"/>
    <property type="match status" value="1"/>
</dbReference>
<evidence type="ECO:0000256" key="5">
    <source>
        <dbReference type="ARBA" id="ARBA00023136"/>
    </source>
</evidence>
<dbReference type="GO" id="GO:0000271">
    <property type="term" value="P:polysaccharide biosynthetic process"/>
    <property type="evidence" value="ECO:0007669"/>
    <property type="project" value="InterPro"/>
</dbReference>
<dbReference type="InterPro" id="IPR051401">
    <property type="entry name" value="GtrA_CellWall_Glycosyl"/>
</dbReference>
<evidence type="ECO:0000256" key="4">
    <source>
        <dbReference type="ARBA" id="ARBA00022989"/>
    </source>
</evidence>
<evidence type="ECO:0000313" key="9">
    <source>
        <dbReference type="Proteomes" id="UP000231152"/>
    </source>
</evidence>
<reference evidence="8 9" key="1">
    <citation type="submission" date="2017-09" db="EMBL/GenBank/DDBJ databases">
        <title>Depth-based differentiation of microbial function through sediment-hosted aquifers and enrichment of novel symbionts in the deep terrestrial subsurface.</title>
        <authorList>
            <person name="Probst A.J."/>
            <person name="Ladd B."/>
            <person name="Jarett J.K."/>
            <person name="Geller-Mcgrath D.E."/>
            <person name="Sieber C.M."/>
            <person name="Emerson J.B."/>
            <person name="Anantharaman K."/>
            <person name="Thomas B.C."/>
            <person name="Malmstrom R."/>
            <person name="Stieglmeier M."/>
            <person name="Klingl A."/>
            <person name="Woyke T."/>
            <person name="Ryan C.M."/>
            <person name="Banfield J.F."/>
        </authorList>
    </citation>
    <scope>NUCLEOTIDE SEQUENCE [LARGE SCALE GENOMIC DNA]</scope>
    <source>
        <strain evidence="8">CG10_big_fil_rev_8_21_14_0_10_48_11</strain>
    </source>
</reference>
<comment type="subcellular location">
    <subcellularLocation>
        <location evidence="1">Membrane</location>
        <topology evidence="1">Multi-pass membrane protein</topology>
    </subcellularLocation>
</comment>
<organism evidence="8 9">
    <name type="scientific">Candidatus Uhrbacteria bacterium CG10_big_fil_rev_8_21_14_0_10_48_11</name>
    <dbReference type="NCBI Taxonomy" id="1975037"/>
    <lineage>
        <taxon>Bacteria</taxon>
        <taxon>Candidatus Uhriibacteriota</taxon>
    </lineage>
</organism>
<evidence type="ECO:0000256" key="6">
    <source>
        <dbReference type="SAM" id="Phobius"/>
    </source>
</evidence>
<keyword evidence="3 6" id="KW-0812">Transmembrane</keyword>
<protein>
    <recommendedName>
        <fullName evidence="7">GtrA/DPMS transmembrane domain-containing protein</fullName>
    </recommendedName>
</protein>
<feature type="domain" description="GtrA/DPMS transmembrane" evidence="7">
    <location>
        <begin position="10"/>
        <end position="129"/>
    </location>
</feature>
<proteinExistence type="inferred from homology"/>
<feature type="transmembrane region" description="Helical" evidence="6">
    <location>
        <begin position="102"/>
        <end position="123"/>
    </location>
</feature>
<evidence type="ECO:0000259" key="7">
    <source>
        <dbReference type="Pfam" id="PF04138"/>
    </source>
</evidence>
<evidence type="ECO:0000313" key="8">
    <source>
        <dbReference type="EMBL" id="PJE75863.1"/>
    </source>
</evidence>
<dbReference type="InterPro" id="IPR007267">
    <property type="entry name" value="GtrA_DPMS_TM"/>
</dbReference>
<accession>A0A2M8LEJ5</accession>